<feature type="compositionally biased region" description="Polar residues" evidence="1">
    <location>
        <begin position="233"/>
        <end position="245"/>
    </location>
</feature>
<evidence type="ECO:0000313" key="2">
    <source>
        <dbReference type="EMBL" id="RXK34642.1"/>
    </source>
</evidence>
<evidence type="ECO:0000313" key="3">
    <source>
        <dbReference type="Proteomes" id="UP000289152"/>
    </source>
</evidence>
<gene>
    <name evidence="2" type="ORF">M231_08103</name>
</gene>
<dbReference type="EMBL" id="SDIL01000251">
    <property type="protein sequence ID" value="RXK34642.1"/>
    <property type="molecule type" value="Genomic_DNA"/>
</dbReference>
<evidence type="ECO:0000256" key="1">
    <source>
        <dbReference type="SAM" id="MobiDB-lite"/>
    </source>
</evidence>
<dbReference type="VEuPathDB" id="FungiDB:TREMEDRAFT_58276"/>
<reference evidence="2 3" key="1">
    <citation type="submission" date="2016-06" db="EMBL/GenBank/DDBJ databases">
        <title>Evolution of pathogenesis and genome organization in the Tremellales.</title>
        <authorList>
            <person name="Cuomo C."/>
            <person name="Litvintseva A."/>
            <person name="Heitman J."/>
            <person name="Chen Y."/>
            <person name="Sun S."/>
            <person name="Springer D."/>
            <person name="Dromer F."/>
            <person name="Young S."/>
            <person name="Zeng Q."/>
            <person name="Chapman S."/>
            <person name="Gujja S."/>
            <person name="Saif S."/>
            <person name="Birren B."/>
        </authorList>
    </citation>
    <scope>NUCLEOTIDE SEQUENCE [LARGE SCALE GENOMIC DNA]</scope>
    <source>
        <strain evidence="2 3">ATCC 28783</strain>
    </source>
</reference>
<feature type="compositionally biased region" description="Basic and acidic residues" evidence="1">
    <location>
        <begin position="220"/>
        <end position="231"/>
    </location>
</feature>
<dbReference type="AlphaFoldDB" id="A0A4Q1B7U2"/>
<proteinExistence type="predicted"/>
<comment type="caution">
    <text evidence="2">The sequence shown here is derived from an EMBL/GenBank/DDBJ whole genome shotgun (WGS) entry which is preliminary data.</text>
</comment>
<name>A0A4Q1B7U2_TREME</name>
<organism evidence="2 3">
    <name type="scientific">Tremella mesenterica</name>
    <name type="common">Jelly fungus</name>
    <dbReference type="NCBI Taxonomy" id="5217"/>
    <lineage>
        <taxon>Eukaryota</taxon>
        <taxon>Fungi</taxon>
        <taxon>Dikarya</taxon>
        <taxon>Basidiomycota</taxon>
        <taxon>Agaricomycotina</taxon>
        <taxon>Tremellomycetes</taxon>
        <taxon>Tremellales</taxon>
        <taxon>Tremellaceae</taxon>
        <taxon>Tremella</taxon>
    </lineage>
</organism>
<keyword evidence="3" id="KW-1185">Reference proteome</keyword>
<protein>
    <submittedName>
        <fullName evidence="2">Uncharacterized protein</fullName>
    </submittedName>
</protein>
<accession>A0A4Q1B7U2</accession>
<feature type="region of interest" description="Disordered" evidence="1">
    <location>
        <begin position="193"/>
        <end position="245"/>
    </location>
</feature>
<dbReference type="InParanoid" id="A0A4Q1B7U2"/>
<sequence>MAAPAPNHYCRVYGPLLIAGDIVSAVRPRQHRFLCNLDLLTDAVVHPVNVHYFTMDPPVTDEVVAFWGSLAHDGSILAEMDIFAVTMERFRWADVNAEDYLEHVPGGRRLMVNAQGAVEASTVDRTFTLAGQVWGNGRMNSFRIKVWIPDSPRWGNVPLPSHSQVVSVLGEIIRREPGGMYVIELLDISLPGRQQVPGQKTAPSTPSPAKRARYNTRGHNPVERSAAEEAFHGSSNEAGPSGSKP</sequence>
<dbReference type="Proteomes" id="UP000289152">
    <property type="component" value="Unassembled WGS sequence"/>
</dbReference>